<keyword evidence="2" id="KW-1185">Reference proteome</keyword>
<evidence type="ECO:0000313" key="1">
    <source>
        <dbReference type="EnsemblPlants" id="AVESA.00010b.r2.4AG0584020.1.CDS"/>
    </source>
</evidence>
<dbReference type="EnsemblPlants" id="AVESA.00010b.r2.4AG0584020.1">
    <property type="protein sequence ID" value="AVESA.00010b.r2.4AG0584020.1.CDS"/>
    <property type="gene ID" value="AVESA.00010b.r2.4AG0584020"/>
</dbReference>
<sequence length="655" mass="74408">MSAVDNLIKVFNGWEIQLLVLLSFTLQLVLFFAGRLRHQSSNGFLSLSLWAAYLGADLVAVYALGYLSRHEDANIEMHTLRRSQPLAFFWAPFLLVHLGGQDTITAFAMEDNNLWLRHLLNLVTQVVLALSVFWKSTGKHSENLLLAGSFVFVAGIIKYGERTWSLKCGSLKSIESSAEDRYRNVLPEGLSDNVGFVHVALDSMPFVLDVLAERNMLGTTHKSLDRKIIMDPEQMIRIVKLQLGMIYDDLYTKSVVLRTWSGVILRCISQAAVVLSFVLFHVSDKGRYSKADTAITYSLFVGCFFLEVCSVFVSMMSPWTWAWLKVQKCDALARFSWFVFCRDIGYPKMKQRWPNLIGQYNFYSWLTGSNLKRRTCSQRILILFRKLFVDLFGVQKKKIFFMSSLLETDHIDVDNLIVERVATEITVLVSELTTDKPEEWRHVGFAFRKIQDIFVRDFGMGIAAMHLGTEVHLEKYASYSDMEANGTREDVPFSLLELCGKLSKYMMYLLVHHPSMLPLSLSAAAALDRLQQPGNFEDIRNSGNDFEASKETMEELVRMWTRLLLYAAGRSRPALHVAQLSGGGELITFAWLLMAHSGIGESHNKRIQLTNSDALAANMRKVYAFCLPSEEQKPASDNRSESDVEEIMADDTDDE</sequence>
<organism evidence="1 2">
    <name type="scientific">Avena sativa</name>
    <name type="common">Oat</name>
    <dbReference type="NCBI Taxonomy" id="4498"/>
    <lineage>
        <taxon>Eukaryota</taxon>
        <taxon>Viridiplantae</taxon>
        <taxon>Streptophyta</taxon>
        <taxon>Embryophyta</taxon>
        <taxon>Tracheophyta</taxon>
        <taxon>Spermatophyta</taxon>
        <taxon>Magnoliopsida</taxon>
        <taxon>Liliopsida</taxon>
        <taxon>Poales</taxon>
        <taxon>Poaceae</taxon>
        <taxon>BOP clade</taxon>
        <taxon>Pooideae</taxon>
        <taxon>Poodae</taxon>
        <taxon>Poeae</taxon>
        <taxon>Poeae Chloroplast Group 1 (Aveneae type)</taxon>
        <taxon>Aveninae</taxon>
        <taxon>Avena</taxon>
    </lineage>
</organism>
<evidence type="ECO:0000313" key="2">
    <source>
        <dbReference type="Proteomes" id="UP001732700"/>
    </source>
</evidence>
<reference evidence="1" key="2">
    <citation type="submission" date="2025-09" db="UniProtKB">
        <authorList>
            <consortium name="EnsemblPlants"/>
        </authorList>
    </citation>
    <scope>IDENTIFICATION</scope>
</reference>
<protein>
    <submittedName>
        <fullName evidence="1">Uncharacterized protein</fullName>
    </submittedName>
</protein>
<dbReference type="Proteomes" id="UP001732700">
    <property type="component" value="Chromosome 4A"/>
</dbReference>
<name>A0ACD5W7D3_AVESA</name>
<proteinExistence type="predicted"/>
<accession>A0ACD5W7D3</accession>
<reference evidence="1" key="1">
    <citation type="submission" date="2021-05" db="EMBL/GenBank/DDBJ databases">
        <authorList>
            <person name="Scholz U."/>
            <person name="Mascher M."/>
            <person name="Fiebig A."/>
        </authorList>
    </citation>
    <scope>NUCLEOTIDE SEQUENCE [LARGE SCALE GENOMIC DNA]</scope>
</reference>